<evidence type="ECO:0000256" key="1">
    <source>
        <dbReference type="SAM" id="MobiDB-lite"/>
    </source>
</evidence>
<feature type="signal peptide" evidence="3">
    <location>
        <begin position="1"/>
        <end position="23"/>
    </location>
</feature>
<dbReference type="Proteomes" id="UP000807342">
    <property type="component" value="Unassembled WGS sequence"/>
</dbReference>
<gene>
    <name evidence="4" type="ORF">P691DRAFT_792102</name>
</gene>
<reference evidence="4" key="1">
    <citation type="submission" date="2020-11" db="EMBL/GenBank/DDBJ databases">
        <authorList>
            <consortium name="DOE Joint Genome Institute"/>
            <person name="Ahrendt S."/>
            <person name="Riley R."/>
            <person name="Andreopoulos W."/>
            <person name="Labutti K."/>
            <person name="Pangilinan J."/>
            <person name="Ruiz-Duenas F.J."/>
            <person name="Barrasa J.M."/>
            <person name="Sanchez-Garcia M."/>
            <person name="Camarero S."/>
            <person name="Miyauchi S."/>
            <person name="Serrano A."/>
            <person name="Linde D."/>
            <person name="Babiker R."/>
            <person name="Drula E."/>
            <person name="Ayuso-Fernandez I."/>
            <person name="Pacheco R."/>
            <person name="Padilla G."/>
            <person name="Ferreira P."/>
            <person name="Barriuso J."/>
            <person name="Kellner H."/>
            <person name="Castanera R."/>
            <person name="Alfaro M."/>
            <person name="Ramirez L."/>
            <person name="Pisabarro A.G."/>
            <person name="Kuo A."/>
            <person name="Tritt A."/>
            <person name="Lipzen A."/>
            <person name="He G."/>
            <person name="Yan M."/>
            <person name="Ng V."/>
            <person name="Cullen D."/>
            <person name="Martin F."/>
            <person name="Rosso M.-N."/>
            <person name="Henrissat B."/>
            <person name="Hibbett D."/>
            <person name="Martinez A.T."/>
            <person name="Grigoriev I.V."/>
        </authorList>
    </citation>
    <scope>NUCLEOTIDE SEQUENCE</scope>
    <source>
        <strain evidence="4">MF-IS2</strain>
    </source>
</reference>
<dbReference type="EMBL" id="MU151051">
    <property type="protein sequence ID" value="KAF9454999.1"/>
    <property type="molecule type" value="Genomic_DNA"/>
</dbReference>
<evidence type="ECO:0000256" key="3">
    <source>
        <dbReference type="SAM" id="SignalP"/>
    </source>
</evidence>
<comment type="caution">
    <text evidence="4">The sequence shown here is derived from an EMBL/GenBank/DDBJ whole genome shotgun (WGS) entry which is preliminary data.</text>
</comment>
<dbReference type="AlphaFoldDB" id="A0A9P5XQA4"/>
<evidence type="ECO:0008006" key="6">
    <source>
        <dbReference type="Google" id="ProtNLM"/>
    </source>
</evidence>
<feature type="region of interest" description="Disordered" evidence="1">
    <location>
        <begin position="349"/>
        <end position="384"/>
    </location>
</feature>
<feature type="compositionally biased region" description="Polar residues" evidence="1">
    <location>
        <begin position="355"/>
        <end position="384"/>
    </location>
</feature>
<keyword evidence="3" id="KW-0732">Signal</keyword>
<feature type="compositionally biased region" description="Polar residues" evidence="1">
    <location>
        <begin position="315"/>
        <end position="332"/>
    </location>
</feature>
<feature type="chain" id="PRO_5040178989" description="Fibronectin type-III domain-containing protein" evidence="3">
    <location>
        <begin position="24"/>
        <end position="498"/>
    </location>
</feature>
<dbReference type="OrthoDB" id="2563021at2759"/>
<evidence type="ECO:0000256" key="2">
    <source>
        <dbReference type="SAM" id="Phobius"/>
    </source>
</evidence>
<feature type="region of interest" description="Disordered" evidence="1">
    <location>
        <begin position="297"/>
        <end position="332"/>
    </location>
</feature>
<protein>
    <recommendedName>
        <fullName evidence="6">Fibronectin type-III domain-containing protein</fullName>
    </recommendedName>
</protein>
<organism evidence="4 5">
    <name type="scientific">Macrolepiota fuliginosa MF-IS2</name>
    <dbReference type="NCBI Taxonomy" id="1400762"/>
    <lineage>
        <taxon>Eukaryota</taxon>
        <taxon>Fungi</taxon>
        <taxon>Dikarya</taxon>
        <taxon>Basidiomycota</taxon>
        <taxon>Agaricomycotina</taxon>
        <taxon>Agaricomycetes</taxon>
        <taxon>Agaricomycetidae</taxon>
        <taxon>Agaricales</taxon>
        <taxon>Agaricineae</taxon>
        <taxon>Agaricaceae</taxon>
        <taxon>Macrolepiota</taxon>
    </lineage>
</organism>
<evidence type="ECO:0000313" key="4">
    <source>
        <dbReference type="EMBL" id="KAF9454999.1"/>
    </source>
</evidence>
<sequence length="498" mass="52609">MLHRRSLWIRAILLWCQAWLASASLVPSLEQSFFFDWNTPGQPYPIPVTQQCQTLHITWERGTAVGPNPVSPYYLQVYTSNFLVPFIISVGDGLQYDWTVPFAPGTLYQMCMFDKNGNTGGCQDVYTMIPSNSSTPSCANVTFPSPLQVDASVPNGPLSQYGWVDQCTDISLVPRNGTPPYIMTVAPSLHPPFNITGDGTKPLNWTVSLSWSSSFFISVVDAAGNVWSNGLIHSGGGGSTACLSGQLPQGSSGGISPGIAIGSSLAGLGAGLIAGSLGAILFFHFRNKKRKSMDSLIDLRGSHPGSPQGLGGNSLGLSTHTSGYGNRMSNLPSGTQYHVEPFILPTVAEDGHLHSPSSPTHAHSNPSLNTSPSAETRPDSSGRTQNQVYVVHHDGGRAPVTVYTQEGTQVVELPPGYPGGVSEVGGPLRNPHSHGGHEARSETVPGSSGVGSGSSDTGRTEGSAPAATELPANLQQVRRPGHIQKPAASRVNRPQSRD</sequence>
<keyword evidence="5" id="KW-1185">Reference proteome</keyword>
<keyword evidence="2" id="KW-0812">Transmembrane</keyword>
<feature type="region of interest" description="Disordered" evidence="1">
    <location>
        <begin position="410"/>
        <end position="498"/>
    </location>
</feature>
<keyword evidence="2" id="KW-0472">Membrane</keyword>
<feature type="transmembrane region" description="Helical" evidence="2">
    <location>
        <begin position="259"/>
        <end position="283"/>
    </location>
</feature>
<name>A0A9P5XQA4_9AGAR</name>
<keyword evidence="2" id="KW-1133">Transmembrane helix</keyword>
<evidence type="ECO:0000313" key="5">
    <source>
        <dbReference type="Proteomes" id="UP000807342"/>
    </source>
</evidence>
<accession>A0A9P5XQA4</accession>
<proteinExistence type="predicted"/>